<feature type="transmembrane region" description="Helical" evidence="2">
    <location>
        <begin position="36"/>
        <end position="57"/>
    </location>
</feature>
<keyword evidence="2" id="KW-0472">Membrane</keyword>
<sequence>MKIQERTGAGVGRSAAPAQPSVGDRLPTPPRERKPALAALAVLLILVGALGATMLVLQAGDRIEVVMVKNQVQAGDSLKDSDVTSVMVARDDSIHYVEWAQLDTIKTYKAKSTLYPGTLAVGEMFAKKASLPAGKASVGLALKEGHYPSDIKAGDVVSAYRVGTTGGSGSNNSGNGSGTGGTSSSGGALVDGARVNTVAEDDDATVSTGNLSLTLLVDQADAAALASAAAAGEVAIVHVPGN</sequence>
<feature type="region of interest" description="Disordered" evidence="1">
    <location>
        <begin position="166"/>
        <end position="188"/>
    </location>
</feature>
<feature type="compositionally biased region" description="Gly residues" evidence="1">
    <location>
        <begin position="166"/>
        <end position="184"/>
    </location>
</feature>
<keyword evidence="4" id="KW-1185">Reference proteome</keyword>
<evidence type="ECO:0000313" key="3">
    <source>
        <dbReference type="EMBL" id="MDT0387613.1"/>
    </source>
</evidence>
<reference evidence="4" key="1">
    <citation type="submission" date="2023-07" db="EMBL/GenBank/DDBJ databases">
        <title>30 novel species of actinomycetes from the DSMZ collection.</title>
        <authorList>
            <person name="Nouioui I."/>
        </authorList>
    </citation>
    <scope>NUCLEOTIDE SEQUENCE [LARGE SCALE GENOMIC DNA]</scope>
    <source>
        <strain evidence="4">DSM 41921</strain>
    </source>
</reference>
<evidence type="ECO:0000256" key="2">
    <source>
        <dbReference type="SAM" id="Phobius"/>
    </source>
</evidence>
<keyword evidence="2" id="KW-1133">Transmembrane helix</keyword>
<evidence type="ECO:0000256" key="1">
    <source>
        <dbReference type="SAM" id="MobiDB-lite"/>
    </source>
</evidence>
<feature type="region of interest" description="Disordered" evidence="1">
    <location>
        <begin position="1"/>
        <end position="30"/>
    </location>
</feature>
<gene>
    <name evidence="3" type="ORF">RM641_09275</name>
</gene>
<evidence type="ECO:0008006" key="5">
    <source>
        <dbReference type="Google" id="ProtNLM"/>
    </source>
</evidence>
<comment type="caution">
    <text evidence="3">The sequence shown here is derived from an EMBL/GenBank/DDBJ whole genome shotgun (WGS) entry which is preliminary data.</text>
</comment>
<organism evidence="3 4">
    <name type="scientific">Streptomyces dubilierae</name>
    <dbReference type="NCBI Taxonomy" id="3075533"/>
    <lineage>
        <taxon>Bacteria</taxon>
        <taxon>Bacillati</taxon>
        <taxon>Actinomycetota</taxon>
        <taxon>Actinomycetes</taxon>
        <taxon>Kitasatosporales</taxon>
        <taxon>Streptomycetaceae</taxon>
        <taxon>Streptomyces</taxon>
    </lineage>
</organism>
<name>A0ABU2P638_9ACTN</name>
<accession>A0ABU2P638</accession>
<keyword evidence="2" id="KW-0812">Transmembrane</keyword>
<dbReference type="Proteomes" id="UP001183586">
    <property type="component" value="Unassembled WGS sequence"/>
</dbReference>
<proteinExistence type="predicted"/>
<evidence type="ECO:0000313" key="4">
    <source>
        <dbReference type="Proteomes" id="UP001183586"/>
    </source>
</evidence>
<dbReference type="RefSeq" id="WP_311680454.1">
    <property type="nucleotide sequence ID" value="NZ_JAVREU010000002.1"/>
</dbReference>
<dbReference type="EMBL" id="JAVREU010000002">
    <property type="protein sequence ID" value="MDT0387613.1"/>
    <property type="molecule type" value="Genomic_DNA"/>
</dbReference>
<protein>
    <recommendedName>
        <fullName evidence="5">SAF domain-containing protein</fullName>
    </recommendedName>
</protein>